<dbReference type="SUPFAM" id="SSF57302">
    <property type="entry name" value="Snake toxin-like"/>
    <property type="match status" value="1"/>
</dbReference>
<evidence type="ECO:0000313" key="4">
    <source>
        <dbReference type="EMBL" id="CAH1273927.1"/>
    </source>
</evidence>
<keyword evidence="3" id="KW-0732">Signal</keyword>
<protein>
    <submittedName>
        <fullName evidence="4">Hypp5233 protein</fullName>
    </submittedName>
</protein>
<evidence type="ECO:0000256" key="1">
    <source>
        <dbReference type="SAM" id="MobiDB-lite"/>
    </source>
</evidence>
<accession>A0A8K0F1F3</accession>
<evidence type="ECO:0000256" key="3">
    <source>
        <dbReference type="SAM" id="SignalP"/>
    </source>
</evidence>
<organism evidence="4 5">
    <name type="scientific">Branchiostoma lanceolatum</name>
    <name type="common">Common lancelet</name>
    <name type="synonym">Amphioxus lanceolatum</name>
    <dbReference type="NCBI Taxonomy" id="7740"/>
    <lineage>
        <taxon>Eukaryota</taxon>
        <taxon>Metazoa</taxon>
        <taxon>Chordata</taxon>
        <taxon>Cephalochordata</taxon>
        <taxon>Leptocardii</taxon>
        <taxon>Amphioxiformes</taxon>
        <taxon>Branchiostomatidae</taxon>
        <taxon>Branchiostoma</taxon>
    </lineage>
</organism>
<evidence type="ECO:0000313" key="5">
    <source>
        <dbReference type="Proteomes" id="UP000838412"/>
    </source>
</evidence>
<evidence type="ECO:0000256" key="2">
    <source>
        <dbReference type="SAM" id="Phobius"/>
    </source>
</evidence>
<keyword evidence="2" id="KW-0472">Membrane</keyword>
<keyword evidence="2" id="KW-1133">Transmembrane helix</keyword>
<keyword evidence="5" id="KW-1185">Reference proteome</keyword>
<feature type="signal peptide" evidence="3">
    <location>
        <begin position="1"/>
        <end position="22"/>
    </location>
</feature>
<reference evidence="4" key="1">
    <citation type="submission" date="2022-01" db="EMBL/GenBank/DDBJ databases">
        <authorList>
            <person name="Braso-Vives M."/>
        </authorList>
    </citation>
    <scope>NUCLEOTIDE SEQUENCE</scope>
</reference>
<feature type="region of interest" description="Disordered" evidence="1">
    <location>
        <begin position="27"/>
        <end position="47"/>
    </location>
</feature>
<dbReference type="Proteomes" id="UP000838412">
    <property type="component" value="Chromosome 9"/>
</dbReference>
<feature type="chain" id="PRO_5035456549" evidence="3">
    <location>
        <begin position="23"/>
        <end position="340"/>
    </location>
</feature>
<name>A0A8K0F1F3_BRALA</name>
<dbReference type="OrthoDB" id="10082019at2759"/>
<proteinExistence type="predicted"/>
<gene>
    <name evidence="4" type="primary">Hypp5233</name>
    <name evidence="4" type="ORF">BLAG_LOCUS25113</name>
</gene>
<dbReference type="CDD" id="cd00117">
    <property type="entry name" value="TFP"/>
    <property type="match status" value="1"/>
</dbReference>
<dbReference type="EMBL" id="OV696694">
    <property type="protein sequence ID" value="CAH1273927.1"/>
    <property type="molecule type" value="Genomic_DNA"/>
</dbReference>
<keyword evidence="2" id="KW-0812">Transmembrane</keyword>
<dbReference type="AlphaFoldDB" id="A0A8K0F1F3"/>
<sequence>MLASLLAVTLLLGCDVLLPVTPAPLRSTEVSSTAPHGDRENTQPTPASRIVLFKDPNYRVVTHAEDADSLCSGSFEDFLTGVHAGLQNFTASFAAIPDQYQQYNLSVPVQTFTQSLQWNVHSLVVDPTSALTCYACNALEGGSNSTDFTSCLYDPTSASNQTCLPSEDTCQSVLVELSWLRVIERRCANSSVCASIQNSTSATGSQCCGTDLCNVELVPTTLAPTTTTKPTTVVTTVTTTTPTTTTFVTTTTPNPTTDAPTADDRYLVYIVVIGVLAGLLLIMTIVAICFCVKYRKTVNKTNPIIQVREYEPENNNQNTNTSFSDIKSTKFDYAYRPYVP</sequence>
<dbReference type="InterPro" id="IPR045860">
    <property type="entry name" value="Snake_toxin-like_sf"/>
</dbReference>
<feature type="transmembrane region" description="Helical" evidence="2">
    <location>
        <begin position="266"/>
        <end position="292"/>
    </location>
</feature>